<sequence length="789" mass="88993">MTPDYLQGTYTTYKKDTDAIANRLATTAKRCGFSPEVLKDSEKIPDHSPLPCQPQPEAEFTKLKGRARKLARDAASKDGTKSTPLRTYTIPIKSFTQLAFQIVSSSTPAIKMPAVLGTILDRAIAFRKEHNASSKNIKLATETSSDVDSHAHFISVLERVRHILRPYMAEKTGATLSKQSQAHSKRATENKARNQNAFEALEVEELSDKFLNASLSENVLKHNPRTAERIRYQAESMNKADEHIIAGFILINSINKIRKHIKGLWEAYINKDIDLHATAISTNTAIGVVRHLQEDHDKSLHDQPDFQACVVPCFITTCRLLNVDVLKREQPTDLYNFDAYDIANGFFVNTWFMLDQLRGWRVTDKIAYVDNLVPKCRDTSTEWSHKSIRDKILDDKFMLFRAFTGLTAMATMDRWVEDEFVRGVRDMSPDKFIPLWLAFAAQTVAFHEKLSSNPLNPTFCKQIRDHMRTTGELIDFMLISDLVNWRINGNNIKRLPSFDFFQHYPVMCGLYLFGGRYTMQRSSISCVKDWTVVIYCAHLYNALKVQHLTGRWEDMEVLFKLQGGDRIFMGAAPQSIADCVKRFNLCRGLSITNSASDRADNGGKKLKINPNNRRNVEDHIPFASLIAGRYMCYDNVSLATDLTAVEAKIKALRAEQLRDSSTSSVDVETKTASNSASKVSKTSSKHALTATDFLDGMAAAVHSEGQLQFRWQTPYAAPNGIHRLHMPDLVGCILMQAEQMETHCQHVYRDDAQYTGETLRGVAETFNKIVGGKAGSIGVEIIKKTFGYE</sequence>
<reference evidence="2" key="2">
    <citation type="submission" date="2021-08" db="EMBL/GenBank/DDBJ databases">
        <authorList>
            <person name="Gostincar C."/>
            <person name="Sun X."/>
            <person name="Song Z."/>
            <person name="Gunde-Cimerman N."/>
        </authorList>
    </citation>
    <scope>NUCLEOTIDE SEQUENCE</scope>
    <source>
        <strain evidence="2">EXF-8016</strain>
    </source>
</reference>
<evidence type="ECO:0000259" key="1">
    <source>
        <dbReference type="Pfam" id="PF20253"/>
    </source>
</evidence>
<feature type="domain" description="DUF6604" evidence="1">
    <location>
        <begin position="12"/>
        <end position="296"/>
    </location>
</feature>
<name>A0A9P8GP72_AURME</name>
<evidence type="ECO:0000313" key="3">
    <source>
        <dbReference type="Proteomes" id="UP000767238"/>
    </source>
</evidence>
<gene>
    <name evidence="2" type="ORF">KCV03_g1399</name>
</gene>
<dbReference type="AlphaFoldDB" id="A0A9P8GP72"/>
<dbReference type="InterPro" id="IPR046539">
    <property type="entry name" value="DUF6604"/>
</dbReference>
<dbReference type="PANTHER" id="PTHR38795:SF1">
    <property type="entry name" value="DUF6604 DOMAIN-CONTAINING PROTEIN"/>
    <property type="match status" value="1"/>
</dbReference>
<dbReference type="Proteomes" id="UP000767238">
    <property type="component" value="Unassembled WGS sequence"/>
</dbReference>
<organism evidence="2 3">
    <name type="scientific">Aureobasidium melanogenum</name>
    <name type="common">Aureobasidium pullulans var. melanogenum</name>
    <dbReference type="NCBI Taxonomy" id="46634"/>
    <lineage>
        <taxon>Eukaryota</taxon>
        <taxon>Fungi</taxon>
        <taxon>Dikarya</taxon>
        <taxon>Ascomycota</taxon>
        <taxon>Pezizomycotina</taxon>
        <taxon>Dothideomycetes</taxon>
        <taxon>Dothideomycetidae</taxon>
        <taxon>Dothideales</taxon>
        <taxon>Saccotheciaceae</taxon>
        <taxon>Aureobasidium</taxon>
    </lineage>
</organism>
<reference evidence="2" key="1">
    <citation type="journal article" date="2021" name="J Fungi (Basel)">
        <title>Virulence traits and population genomics of the black yeast Aureobasidium melanogenum.</title>
        <authorList>
            <person name="Cernosa A."/>
            <person name="Sun X."/>
            <person name="Gostincar C."/>
            <person name="Fang C."/>
            <person name="Gunde-Cimerman N."/>
            <person name="Song Z."/>
        </authorList>
    </citation>
    <scope>NUCLEOTIDE SEQUENCE</scope>
    <source>
        <strain evidence="2">EXF-8016</strain>
    </source>
</reference>
<comment type="caution">
    <text evidence="2">The sequence shown here is derived from an EMBL/GenBank/DDBJ whole genome shotgun (WGS) entry which is preliminary data.</text>
</comment>
<dbReference type="Pfam" id="PF20253">
    <property type="entry name" value="DUF6604"/>
    <property type="match status" value="1"/>
</dbReference>
<dbReference type="EMBL" id="JAHFYH010000006">
    <property type="protein sequence ID" value="KAH0231319.1"/>
    <property type="molecule type" value="Genomic_DNA"/>
</dbReference>
<protein>
    <recommendedName>
        <fullName evidence="1">DUF6604 domain-containing protein</fullName>
    </recommendedName>
</protein>
<proteinExistence type="predicted"/>
<dbReference type="PANTHER" id="PTHR38795">
    <property type="entry name" value="DUF6604 DOMAIN-CONTAINING PROTEIN"/>
    <property type="match status" value="1"/>
</dbReference>
<accession>A0A9P8GP72</accession>
<evidence type="ECO:0000313" key="2">
    <source>
        <dbReference type="EMBL" id="KAH0231319.1"/>
    </source>
</evidence>
<dbReference type="OrthoDB" id="5238236at2759"/>
<feature type="non-terminal residue" evidence="2">
    <location>
        <position position="789"/>
    </location>
</feature>